<evidence type="ECO:0000313" key="3">
    <source>
        <dbReference type="EMBL" id="ASC70381.1"/>
    </source>
</evidence>
<feature type="signal peptide" evidence="2">
    <location>
        <begin position="1"/>
        <end position="26"/>
    </location>
</feature>
<feature type="transmembrane region" description="Helical" evidence="1">
    <location>
        <begin position="141"/>
        <end position="161"/>
    </location>
</feature>
<organism evidence="3 4">
    <name type="scientific">Halomicronema hongdechloris C2206</name>
    <dbReference type="NCBI Taxonomy" id="1641165"/>
    <lineage>
        <taxon>Bacteria</taxon>
        <taxon>Bacillati</taxon>
        <taxon>Cyanobacteriota</taxon>
        <taxon>Cyanophyceae</taxon>
        <taxon>Nodosilineales</taxon>
        <taxon>Nodosilineaceae</taxon>
        <taxon>Halomicronema</taxon>
    </lineage>
</organism>
<feature type="transmembrane region" description="Helical" evidence="1">
    <location>
        <begin position="445"/>
        <end position="468"/>
    </location>
</feature>
<dbReference type="EMBL" id="CP021983">
    <property type="protein sequence ID" value="ASC70381.1"/>
    <property type="molecule type" value="Genomic_DNA"/>
</dbReference>
<keyword evidence="1" id="KW-1133">Transmembrane helix</keyword>
<evidence type="ECO:0000313" key="4">
    <source>
        <dbReference type="Proteomes" id="UP000191901"/>
    </source>
</evidence>
<dbReference type="RefSeq" id="WP_080807487.1">
    <property type="nucleotide sequence ID" value="NZ_CP021983.2"/>
</dbReference>
<keyword evidence="2" id="KW-0732">Signal</keyword>
<reference evidence="3 4" key="1">
    <citation type="journal article" date="2016" name="Biochim. Biophys. Acta">
        <title>Characterization of red-shifted phycobilisomes isolated from the chlorophyll f-containing cyanobacterium Halomicronema hongdechloris.</title>
        <authorList>
            <person name="Li Y."/>
            <person name="Lin Y."/>
            <person name="Garvey C.J."/>
            <person name="Birch D."/>
            <person name="Corkery R.W."/>
            <person name="Loughlin P.C."/>
            <person name="Scheer H."/>
            <person name="Willows R.D."/>
            <person name="Chen M."/>
        </authorList>
    </citation>
    <scope>NUCLEOTIDE SEQUENCE [LARGE SCALE GENOMIC DNA]</scope>
    <source>
        <strain evidence="3 4">C2206</strain>
    </source>
</reference>
<dbReference type="PROSITE" id="PS51257">
    <property type="entry name" value="PROKAR_LIPOPROTEIN"/>
    <property type="match status" value="1"/>
</dbReference>
<evidence type="ECO:0000256" key="2">
    <source>
        <dbReference type="SAM" id="SignalP"/>
    </source>
</evidence>
<evidence type="ECO:0000256" key="1">
    <source>
        <dbReference type="SAM" id="Phobius"/>
    </source>
</evidence>
<dbReference type="AlphaFoldDB" id="A0A1Z3HJA5"/>
<dbReference type="KEGG" id="hhg:XM38_013190"/>
<gene>
    <name evidence="3" type="ORF">XM38_013190</name>
</gene>
<dbReference type="Proteomes" id="UP000191901">
    <property type="component" value="Chromosome"/>
</dbReference>
<sequence>MKLHPTPWLSLTLSLLGCLPAQPSLAQTTVIVTPEALTATGMRGEAEPAIRTLAIRATEPVTDLQIHTLDLYSRDRDRVFPQALITVPTTISSVEVGTLTTLPVAFNLQAAPSGEFQGSLLLSYGGDQVTVPITVRVKDAWYLPLALLILGVILGTTVSSYSRWGKTTDELTVGIETLRTLVQKDSEIPPSFASGIAVYLADAHLARDVKQLEKSRQSLNAAGEMWGKWFRERPAWLSALQAGKELQSQLAEQLTAVSQAPYLQTIQSNLQTVLDNVANFDNAAALGQTINRFSQQSTQYLRVLQQYRQFQQTLEELNPDALPPSDQETLQDMISRADAWKEILVTLRPSDSGDDPQLQTIGLAIAEAKPVLNTLKQKAEDSVPVDGLREFKPGKGKAAIETSPPSEVAMPQTTVMESPVPALDDTFVFNGIATLIKNPKQRLKLFAIAGYLTTIGFLAGTGFNQLYLENPTFGSSGLRDYFALLAWGFGAEATRSAVTNALRRTDGARD</sequence>
<keyword evidence="1" id="KW-0812">Transmembrane</keyword>
<keyword evidence="4" id="KW-1185">Reference proteome</keyword>
<dbReference type="OrthoDB" id="443901at2"/>
<feature type="chain" id="PRO_5012012138" evidence="2">
    <location>
        <begin position="27"/>
        <end position="510"/>
    </location>
</feature>
<keyword evidence="1" id="KW-0472">Membrane</keyword>
<accession>A0A1Z3HJA5</accession>
<proteinExistence type="predicted"/>
<protein>
    <submittedName>
        <fullName evidence="3">Uncharacterized protein</fullName>
    </submittedName>
</protein>
<name>A0A1Z3HJA5_9CYAN</name>